<dbReference type="PANTHER" id="PTHR15838:SF1">
    <property type="entry name" value="ZINC FINGER CCHC DOMAIN-CONTAINING PROTEIN 17"/>
    <property type="match status" value="1"/>
</dbReference>
<feature type="compositionally biased region" description="Acidic residues" evidence="2">
    <location>
        <begin position="149"/>
        <end position="159"/>
    </location>
</feature>
<evidence type="ECO:0000259" key="3">
    <source>
        <dbReference type="PROSITE" id="PS50126"/>
    </source>
</evidence>
<dbReference type="OrthoDB" id="1918363at2759"/>
<dbReference type="SMART" id="SM00316">
    <property type="entry name" value="S1"/>
    <property type="match status" value="1"/>
</dbReference>
<feature type="domain" description="S1 motif" evidence="3">
    <location>
        <begin position="8"/>
        <end position="77"/>
    </location>
</feature>
<evidence type="ECO:0000256" key="1">
    <source>
        <dbReference type="PROSITE-ProRule" id="PRU00047"/>
    </source>
</evidence>
<dbReference type="GO" id="GO:0043489">
    <property type="term" value="P:RNA stabilization"/>
    <property type="evidence" value="ECO:0007669"/>
    <property type="project" value="TreeGrafter"/>
</dbReference>
<feature type="domain" description="CCHC-type" evidence="4">
    <location>
        <begin position="123"/>
        <end position="136"/>
    </location>
</feature>
<comment type="caution">
    <text evidence="5">The sequence shown here is derived from an EMBL/GenBank/DDBJ whole genome shotgun (WGS) entry which is preliminary data.</text>
</comment>
<organism evidence="5 6">
    <name type="scientific">Laodelphax striatellus</name>
    <name type="common">Small brown planthopper</name>
    <name type="synonym">Delphax striatella</name>
    <dbReference type="NCBI Taxonomy" id="195883"/>
    <lineage>
        <taxon>Eukaryota</taxon>
        <taxon>Metazoa</taxon>
        <taxon>Ecdysozoa</taxon>
        <taxon>Arthropoda</taxon>
        <taxon>Hexapoda</taxon>
        <taxon>Insecta</taxon>
        <taxon>Pterygota</taxon>
        <taxon>Neoptera</taxon>
        <taxon>Paraneoptera</taxon>
        <taxon>Hemiptera</taxon>
        <taxon>Auchenorrhyncha</taxon>
        <taxon>Fulgoroidea</taxon>
        <taxon>Delphacidae</taxon>
        <taxon>Criomorphinae</taxon>
        <taxon>Laodelphax</taxon>
    </lineage>
</organism>
<feature type="compositionally biased region" description="Basic residues" evidence="2">
    <location>
        <begin position="205"/>
        <end position="214"/>
    </location>
</feature>
<dbReference type="InterPro" id="IPR001878">
    <property type="entry name" value="Znf_CCHC"/>
</dbReference>
<evidence type="ECO:0008006" key="7">
    <source>
        <dbReference type="Google" id="ProtNLM"/>
    </source>
</evidence>
<dbReference type="SMR" id="A0A482X0S1"/>
<feature type="compositionally biased region" description="Basic residues" evidence="2">
    <location>
        <begin position="184"/>
        <end position="197"/>
    </location>
</feature>
<dbReference type="STRING" id="195883.A0A482X0S1"/>
<dbReference type="GO" id="GO:0008270">
    <property type="term" value="F:zinc ion binding"/>
    <property type="evidence" value="ECO:0007669"/>
    <property type="project" value="UniProtKB-KW"/>
</dbReference>
<feature type="region of interest" description="Disordered" evidence="2">
    <location>
        <begin position="149"/>
        <end position="248"/>
    </location>
</feature>
<dbReference type="SUPFAM" id="SSF50249">
    <property type="entry name" value="Nucleic acid-binding proteins"/>
    <property type="match status" value="1"/>
</dbReference>
<evidence type="ECO:0000259" key="4">
    <source>
        <dbReference type="PROSITE" id="PS50158"/>
    </source>
</evidence>
<proteinExistence type="predicted"/>
<dbReference type="InterPro" id="IPR012340">
    <property type="entry name" value="NA-bd_OB-fold"/>
</dbReference>
<keyword evidence="1" id="KW-0863">Zinc-finger</keyword>
<dbReference type="InParanoid" id="A0A482X0S1"/>
<dbReference type="Proteomes" id="UP000291343">
    <property type="component" value="Unassembled WGS sequence"/>
</dbReference>
<keyword evidence="1" id="KW-0479">Metal-binding</keyword>
<dbReference type="Pfam" id="PF00575">
    <property type="entry name" value="S1"/>
    <property type="match status" value="1"/>
</dbReference>
<keyword evidence="1" id="KW-0862">Zinc</keyword>
<feature type="compositionally biased region" description="Low complexity" evidence="2">
    <location>
        <begin position="215"/>
        <end position="225"/>
    </location>
</feature>
<gene>
    <name evidence="5" type="ORF">LSTR_LSTR005764</name>
</gene>
<accession>A0A482X0S1</accession>
<dbReference type="AlphaFoldDB" id="A0A482X0S1"/>
<sequence length="364" mass="41092">MDKSEIVNTIFLGEVLNVHNYGAFVSIPGRREQGLVHRSQISSAAVDDASEVLQRGDRVWCKVIEITDDGKVSLSMKVVQQGSGKDLDPTGVQIHQDKVRRMSQPQSGGRRTIKLEAVLNTTCSKCGTRGHLASNCFQSRGGKTYELLPEEDDEEEEEVMVPSSTDNEKAKRKRDEKRREKEEKRRKKKAKKEKKAARKAEKKEMRKAKKKRSRSSSSDSSSSSSESEEEPKKKKRKREKSRERLYSHFKTRKLSDSVNKHVFSNDDVQTVRLQDRLSCIIDHSGGQETRRLRHLSSCQVLPADYSNDAGKSTSTLKTDDTGSTALSICYQEQAIFDIPSLNQFVSISDNSEKSLSPLIKRAQV</sequence>
<dbReference type="PROSITE" id="PS50126">
    <property type="entry name" value="S1"/>
    <property type="match status" value="1"/>
</dbReference>
<dbReference type="PANTHER" id="PTHR15838">
    <property type="entry name" value="NUCLEOLAR PROTEIN OF 40 KDA"/>
    <property type="match status" value="1"/>
</dbReference>
<name>A0A482X0S1_LAOST</name>
<evidence type="ECO:0000256" key="2">
    <source>
        <dbReference type="SAM" id="MobiDB-lite"/>
    </source>
</evidence>
<dbReference type="EMBL" id="QKKF02020490">
    <property type="protein sequence ID" value="RZF39136.1"/>
    <property type="molecule type" value="Genomic_DNA"/>
</dbReference>
<dbReference type="InterPro" id="IPR003029">
    <property type="entry name" value="S1_domain"/>
</dbReference>
<dbReference type="Gene3D" id="2.40.50.140">
    <property type="entry name" value="Nucleic acid-binding proteins"/>
    <property type="match status" value="1"/>
</dbReference>
<dbReference type="PROSITE" id="PS50158">
    <property type="entry name" value="ZF_CCHC"/>
    <property type="match status" value="1"/>
</dbReference>
<keyword evidence="6" id="KW-1185">Reference proteome</keyword>
<evidence type="ECO:0000313" key="6">
    <source>
        <dbReference type="Proteomes" id="UP000291343"/>
    </source>
</evidence>
<dbReference type="GO" id="GO:0003723">
    <property type="term" value="F:RNA binding"/>
    <property type="evidence" value="ECO:0007669"/>
    <property type="project" value="TreeGrafter"/>
</dbReference>
<protein>
    <recommendedName>
        <fullName evidence="7">CCHC-type domain-containing protein</fullName>
    </recommendedName>
</protein>
<evidence type="ECO:0000313" key="5">
    <source>
        <dbReference type="EMBL" id="RZF39136.1"/>
    </source>
</evidence>
<reference evidence="5 6" key="1">
    <citation type="journal article" date="2017" name="Gigascience">
        <title>Genome sequence of the small brown planthopper, Laodelphax striatellus.</title>
        <authorList>
            <person name="Zhu J."/>
            <person name="Jiang F."/>
            <person name="Wang X."/>
            <person name="Yang P."/>
            <person name="Bao Y."/>
            <person name="Zhao W."/>
            <person name="Wang W."/>
            <person name="Lu H."/>
            <person name="Wang Q."/>
            <person name="Cui N."/>
            <person name="Li J."/>
            <person name="Chen X."/>
            <person name="Luo L."/>
            <person name="Yu J."/>
            <person name="Kang L."/>
            <person name="Cui F."/>
        </authorList>
    </citation>
    <scope>NUCLEOTIDE SEQUENCE [LARGE SCALE GENOMIC DNA]</scope>
    <source>
        <strain evidence="5">Lst14</strain>
    </source>
</reference>